<dbReference type="eggNOG" id="COG0717">
    <property type="taxonomic scope" value="Bacteria"/>
</dbReference>
<dbReference type="PANTHER" id="PTHR42680">
    <property type="entry name" value="DCTP DEAMINASE"/>
    <property type="match status" value="1"/>
</dbReference>
<protein>
    <submittedName>
        <fullName evidence="3">Deoxycytidine deaminase</fullName>
    </submittedName>
</protein>
<dbReference type="EMBL" id="CP006604">
    <property type="protein sequence ID" value="AHA27489.1"/>
    <property type="molecule type" value="Genomic_DNA"/>
</dbReference>
<dbReference type="STRING" id="1261131.lam_109"/>
<evidence type="ECO:0000313" key="4">
    <source>
        <dbReference type="Proteomes" id="UP000017862"/>
    </source>
</evidence>
<dbReference type="Gene3D" id="2.70.40.10">
    <property type="match status" value="2"/>
</dbReference>
<dbReference type="InterPro" id="IPR010550">
    <property type="entry name" value="DCD_N"/>
</dbReference>
<keyword evidence="4" id="KW-1185">Reference proteome</keyword>
<dbReference type="KEGG" id="lar:lam_109"/>
<gene>
    <name evidence="3" type="primary">dcd</name>
    <name evidence="3" type="ORF">lam_109</name>
</gene>
<dbReference type="Proteomes" id="UP000017862">
    <property type="component" value="Chromosome"/>
</dbReference>
<dbReference type="SUPFAM" id="SSF51283">
    <property type="entry name" value="dUTPase-like"/>
    <property type="match status" value="2"/>
</dbReference>
<dbReference type="Pfam" id="PF06559">
    <property type="entry name" value="DCD_N"/>
    <property type="match status" value="1"/>
</dbReference>
<dbReference type="GO" id="GO:0008829">
    <property type="term" value="F:dCTP deaminase activity"/>
    <property type="evidence" value="ECO:0007669"/>
    <property type="project" value="InterPro"/>
</dbReference>
<dbReference type="PANTHER" id="PTHR42680:SF3">
    <property type="entry name" value="DCTP DEAMINASE"/>
    <property type="match status" value="1"/>
</dbReference>
<dbReference type="PATRIC" id="fig|1261131.3.peg.102"/>
<dbReference type="GO" id="GO:0009394">
    <property type="term" value="P:2'-deoxyribonucleotide metabolic process"/>
    <property type="evidence" value="ECO:0007669"/>
    <property type="project" value="InterPro"/>
</dbReference>
<dbReference type="RefSeq" id="WP_007556810.1">
    <property type="nucleotide sequence ID" value="NC_022793.1"/>
</dbReference>
<evidence type="ECO:0000259" key="2">
    <source>
        <dbReference type="Pfam" id="PF22569"/>
    </source>
</evidence>
<dbReference type="InterPro" id="IPR053811">
    <property type="entry name" value="DCD_C"/>
</dbReference>
<organism evidence="3 4">
    <name type="scientific">Candidatus Liberibacter americanus str. Sao Paulo</name>
    <dbReference type="NCBI Taxonomy" id="1261131"/>
    <lineage>
        <taxon>Bacteria</taxon>
        <taxon>Pseudomonadati</taxon>
        <taxon>Pseudomonadota</taxon>
        <taxon>Alphaproteobacteria</taxon>
        <taxon>Hyphomicrobiales</taxon>
        <taxon>Rhizobiaceae</taxon>
        <taxon>Liberibacter</taxon>
    </lineage>
</organism>
<name>U6B352_9HYPH</name>
<dbReference type="InterPro" id="IPR036157">
    <property type="entry name" value="dUTPase-like_sf"/>
</dbReference>
<dbReference type="Pfam" id="PF22569">
    <property type="entry name" value="DCD_C"/>
    <property type="match status" value="1"/>
</dbReference>
<accession>U6B352</accession>
<dbReference type="HOGENOM" id="CLU_043743_0_0_5"/>
<dbReference type="AlphaFoldDB" id="U6B352"/>
<proteinExistence type="predicted"/>
<dbReference type="NCBIfam" id="NF005734">
    <property type="entry name" value="PRK07559.1"/>
    <property type="match status" value="1"/>
</dbReference>
<feature type="domain" description="2'-deoxycytidine 5'-triphosphate deaminase C-terminal" evidence="2">
    <location>
        <begin position="172"/>
        <end position="359"/>
    </location>
</feature>
<reference evidence="3 4" key="1">
    <citation type="journal article" date="2014" name="Mol. Plant Microbe Interact.">
        <title>The complete genome sequence of Candidatus Liberibacter americanus, associated with citrus Huanglongbing.</title>
        <authorList>
            <person name="Wulff N.A."/>
            <person name="Zhang S."/>
            <person name="Setubal J.C."/>
            <person name="Almeida N.F."/>
            <person name="Martins E.C."/>
            <person name="Harakava R."/>
            <person name="Kumar D."/>
            <person name="Rangel L.T."/>
            <person name="Foissac X."/>
            <person name="Bove J."/>
            <person name="Gabriel D.W."/>
        </authorList>
    </citation>
    <scope>NUCLEOTIDE SEQUENCE [LARGE SCALE GENOMIC DNA]</scope>
    <source>
        <strain evidence="3 4">Sao Paulo</strain>
    </source>
</reference>
<evidence type="ECO:0000259" key="1">
    <source>
        <dbReference type="Pfam" id="PF06559"/>
    </source>
</evidence>
<feature type="domain" description="2'-deoxycytidine 5'-triphosphate deaminase N-terminal" evidence="1">
    <location>
        <begin position="5"/>
        <end position="163"/>
    </location>
</feature>
<evidence type="ECO:0000313" key="3">
    <source>
        <dbReference type="EMBL" id="AHA27489.1"/>
    </source>
</evidence>
<sequence>MIKVILPDKSIVKLFDTGEIISELALDFDQIQPASLDLRLSSKGYQVRAAFLPNDGYNVLDKIEMFGLNEFDLSDGVTLNTNCIYIIPLMESLCLRDDISAYVNPKSSTGRIDVFVRVIADKSREFDRIPAGYKGNLYLEVSPRTFPIIVRSGSRLSQIRFRQECNSSSEIDLKSYHDQDPLIVGGDFNFSDEGVSLSLDLSDNTGDGIIGYKAKRHTASIDIDAKGKYDIADFWEVIHYHGLEKILIDPNEFYILSSRETVRIPPSFAAEMIPYDPRIGEFRSHYAGFFDSGFGHSPECFVTKAVLEVRSLLLPFILEDGQVIARLKYESMMEKPDRLYGDNLGSNYQYQRLKLSKHFRDNI</sequence>